<dbReference type="Proteomes" id="UP000622547">
    <property type="component" value="Unassembled WGS sequence"/>
</dbReference>
<comment type="caution">
    <text evidence="3">The sequence shown here is derived from an EMBL/GenBank/DDBJ whole genome shotgun (WGS) entry which is preliminary data.</text>
</comment>
<name>A0A8J3XHG7_9ACTN</name>
<evidence type="ECO:0000256" key="1">
    <source>
        <dbReference type="SAM" id="MobiDB-lite"/>
    </source>
</evidence>
<protein>
    <submittedName>
        <fullName evidence="3">Uncharacterized protein</fullName>
    </submittedName>
</protein>
<sequence length="114" mass="12058">MPNFKSLVGVLAISTALTGGAVALGTAVTAGSASASTVMGCGGGCGGGCGWGRRHRCHNRNFNHQRQHARQHQSQNQHLLRDFTLIVTPFQTSDNHANPWQRHATNNNSLAGLS</sequence>
<keyword evidence="4" id="KW-1185">Reference proteome</keyword>
<dbReference type="EMBL" id="BOOP01000004">
    <property type="protein sequence ID" value="GII36558.1"/>
    <property type="molecule type" value="Genomic_DNA"/>
</dbReference>
<reference evidence="3 4" key="1">
    <citation type="submission" date="2021-01" db="EMBL/GenBank/DDBJ databases">
        <title>Whole genome shotgun sequence of Planotetraspora phitsanulokensis NBRC 104273.</title>
        <authorList>
            <person name="Komaki H."/>
            <person name="Tamura T."/>
        </authorList>
    </citation>
    <scope>NUCLEOTIDE SEQUENCE [LARGE SCALE GENOMIC DNA]</scope>
    <source>
        <strain evidence="3 4">NBRC 104273</strain>
    </source>
</reference>
<evidence type="ECO:0000313" key="3">
    <source>
        <dbReference type="EMBL" id="GII36558.1"/>
    </source>
</evidence>
<feature type="chain" id="PRO_5038407549" evidence="2">
    <location>
        <begin position="24"/>
        <end position="114"/>
    </location>
</feature>
<feature type="region of interest" description="Disordered" evidence="1">
    <location>
        <begin position="94"/>
        <end position="114"/>
    </location>
</feature>
<keyword evidence="2" id="KW-0732">Signal</keyword>
<proteinExistence type="predicted"/>
<accession>A0A8J3XHG7</accession>
<dbReference type="AlphaFoldDB" id="A0A8J3XHG7"/>
<evidence type="ECO:0000256" key="2">
    <source>
        <dbReference type="SAM" id="SignalP"/>
    </source>
</evidence>
<feature type="signal peptide" evidence="2">
    <location>
        <begin position="1"/>
        <end position="23"/>
    </location>
</feature>
<evidence type="ECO:0000313" key="4">
    <source>
        <dbReference type="Proteomes" id="UP000622547"/>
    </source>
</evidence>
<dbReference type="RefSeq" id="WP_204072256.1">
    <property type="nucleotide sequence ID" value="NZ_BAABHI010000012.1"/>
</dbReference>
<gene>
    <name evidence="3" type="ORF">Pph01_15610</name>
</gene>
<organism evidence="3 4">
    <name type="scientific">Planotetraspora phitsanulokensis</name>
    <dbReference type="NCBI Taxonomy" id="575192"/>
    <lineage>
        <taxon>Bacteria</taxon>
        <taxon>Bacillati</taxon>
        <taxon>Actinomycetota</taxon>
        <taxon>Actinomycetes</taxon>
        <taxon>Streptosporangiales</taxon>
        <taxon>Streptosporangiaceae</taxon>
        <taxon>Planotetraspora</taxon>
    </lineage>
</organism>